<evidence type="ECO:0000313" key="1">
    <source>
        <dbReference type="EMBL" id="KAL0103725.1"/>
    </source>
</evidence>
<organism evidence="1 2">
    <name type="scientific">Cardiocondyla obscurior</name>
    <dbReference type="NCBI Taxonomy" id="286306"/>
    <lineage>
        <taxon>Eukaryota</taxon>
        <taxon>Metazoa</taxon>
        <taxon>Ecdysozoa</taxon>
        <taxon>Arthropoda</taxon>
        <taxon>Hexapoda</taxon>
        <taxon>Insecta</taxon>
        <taxon>Pterygota</taxon>
        <taxon>Neoptera</taxon>
        <taxon>Endopterygota</taxon>
        <taxon>Hymenoptera</taxon>
        <taxon>Apocrita</taxon>
        <taxon>Aculeata</taxon>
        <taxon>Formicoidea</taxon>
        <taxon>Formicidae</taxon>
        <taxon>Myrmicinae</taxon>
        <taxon>Cardiocondyla</taxon>
    </lineage>
</organism>
<proteinExistence type="predicted"/>
<gene>
    <name evidence="1" type="ORF">PUN28_017767</name>
</gene>
<evidence type="ECO:0000313" key="2">
    <source>
        <dbReference type="Proteomes" id="UP001430953"/>
    </source>
</evidence>
<dbReference type="AlphaFoldDB" id="A0AAW2ENT7"/>
<reference evidence="1 2" key="1">
    <citation type="submission" date="2023-03" db="EMBL/GenBank/DDBJ databases">
        <title>High recombination rates correlate with genetic variation in Cardiocondyla obscurior ants.</title>
        <authorList>
            <person name="Errbii M."/>
        </authorList>
    </citation>
    <scope>NUCLEOTIDE SEQUENCE [LARGE SCALE GENOMIC DNA]</scope>
    <source>
        <strain evidence="1">Alpha-2009</strain>
        <tissue evidence="1">Whole body</tissue>
    </source>
</reference>
<dbReference type="EMBL" id="JADYXP020000021">
    <property type="protein sequence ID" value="KAL0103725.1"/>
    <property type="molecule type" value="Genomic_DNA"/>
</dbReference>
<accession>A0AAW2ENT7</accession>
<comment type="caution">
    <text evidence="1">The sequence shown here is derived from an EMBL/GenBank/DDBJ whole genome shotgun (WGS) entry which is preliminary data.</text>
</comment>
<sequence length="129" mass="15095">MLRKYDPTKPTATWHVDNLHESSDEYNDDPTEATYENICRPDRQTRTSAHTNIRTANGKNFMLIITDQGFDPDNPEASGSAFPLWENIEEEEQNVYKRLRTFQNIINKFKKVRKSFFLIGSSHLLPEFL</sequence>
<dbReference type="Proteomes" id="UP001430953">
    <property type="component" value="Unassembled WGS sequence"/>
</dbReference>
<name>A0AAW2ENT7_9HYME</name>
<protein>
    <submittedName>
        <fullName evidence="1">Uncharacterized protein</fullName>
    </submittedName>
</protein>
<keyword evidence="2" id="KW-1185">Reference proteome</keyword>